<evidence type="ECO:0000256" key="7">
    <source>
        <dbReference type="HAMAP-Rule" id="MF_02129"/>
    </source>
</evidence>
<dbReference type="InterPro" id="IPR006176">
    <property type="entry name" value="3-OHacyl-CoA_DH_NAD-bd"/>
</dbReference>
<keyword evidence="5 7" id="KW-0560">Oxidoreductase</keyword>
<evidence type="ECO:0000259" key="9">
    <source>
        <dbReference type="Pfam" id="PF02737"/>
    </source>
</evidence>
<dbReference type="EC" id="1.1.1.108" evidence="7"/>
<feature type="binding site" evidence="7">
    <location>
        <begin position="12"/>
        <end position="17"/>
    </location>
    <ligand>
        <name>NAD(+)</name>
        <dbReference type="ChEBI" id="CHEBI:57540"/>
    </ligand>
</feature>
<comment type="similarity">
    <text evidence="7">Belongs to the 3-hydroxyacyl-CoA dehydrogenase family. L-carnitine dehydrogenase subfamily.</text>
</comment>
<dbReference type="Gene3D" id="3.10.129.10">
    <property type="entry name" value="Hotdog Thioesterase"/>
    <property type="match status" value="1"/>
</dbReference>
<dbReference type="Gene3D" id="3.40.50.720">
    <property type="entry name" value="NAD(P)-binding Rossmann-like Domain"/>
    <property type="match status" value="1"/>
</dbReference>
<dbReference type="InterPro" id="IPR006108">
    <property type="entry name" value="3HC_DH_C"/>
</dbReference>
<comment type="function">
    <text evidence="7">Catalyzes the NAD(+)-dependent oxidation of L-carnitine to 3-dehydrocarnitine.</text>
</comment>
<accession>A0A6S6U0J3</accession>
<dbReference type="EMBL" id="CACVAT010000459">
    <property type="protein sequence ID" value="CAA6828145.1"/>
    <property type="molecule type" value="Genomic_DNA"/>
</dbReference>
<dbReference type="InterPro" id="IPR029069">
    <property type="entry name" value="HotDog_dom_sf"/>
</dbReference>
<evidence type="ECO:0000256" key="5">
    <source>
        <dbReference type="ARBA" id="ARBA00023002"/>
    </source>
</evidence>
<evidence type="ECO:0000256" key="3">
    <source>
        <dbReference type="ARBA" id="ARBA00011738"/>
    </source>
</evidence>
<organism evidence="10">
    <name type="scientific">uncultured Thiotrichaceae bacterium</name>
    <dbReference type="NCBI Taxonomy" id="298394"/>
    <lineage>
        <taxon>Bacteria</taxon>
        <taxon>Pseudomonadati</taxon>
        <taxon>Pseudomonadota</taxon>
        <taxon>Gammaproteobacteria</taxon>
        <taxon>Thiotrichales</taxon>
        <taxon>Thiotrichaceae</taxon>
        <taxon>environmental samples</taxon>
    </lineage>
</organism>
<dbReference type="PANTHER" id="PTHR48075">
    <property type="entry name" value="3-HYDROXYACYL-COA DEHYDROGENASE FAMILY PROTEIN"/>
    <property type="match status" value="1"/>
</dbReference>
<dbReference type="HAMAP" id="MF_02129">
    <property type="entry name" value="L_carnitine_dehydrog"/>
    <property type="match status" value="1"/>
</dbReference>
<dbReference type="GO" id="GO:0005737">
    <property type="term" value="C:cytoplasm"/>
    <property type="evidence" value="ECO:0007669"/>
    <property type="project" value="UniProtKB-SubCell"/>
</dbReference>
<dbReference type="GO" id="GO:0006631">
    <property type="term" value="P:fatty acid metabolic process"/>
    <property type="evidence" value="ECO:0007669"/>
    <property type="project" value="InterPro"/>
</dbReference>
<comment type="subcellular location">
    <subcellularLocation>
        <location evidence="1 7">Cytoplasm</location>
    </subcellularLocation>
</comment>
<reference evidence="10" key="1">
    <citation type="submission" date="2020-01" db="EMBL/GenBank/DDBJ databases">
        <authorList>
            <person name="Meier V. D."/>
            <person name="Meier V D."/>
        </authorList>
    </citation>
    <scope>NUCLEOTIDE SEQUENCE</scope>
    <source>
        <strain evidence="10">HLG_WM_MAG_09</strain>
    </source>
</reference>
<evidence type="ECO:0000313" key="10">
    <source>
        <dbReference type="EMBL" id="CAA6828145.1"/>
    </source>
</evidence>
<comment type="catalytic activity">
    <reaction evidence="7">
        <text>carnitine + NAD(+) = 3-dehydrocarnitine + NADH + H(+)</text>
        <dbReference type="Rhea" id="RHEA:19265"/>
        <dbReference type="ChEBI" id="CHEBI:15378"/>
        <dbReference type="ChEBI" id="CHEBI:17126"/>
        <dbReference type="ChEBI" id="CHEBI:57540"/>
        <dbReference type="ChEBI" id="CHEBI:57885"/>
        <dbReference type="ChEBI" id="CHEBI:57945"/>
        <dbReference type="EC" id="1.1.1.108"/>
    </reaction>
</comment>
<dbReference type="AlphaFoldDB" id="A0A6S6U0J3"/>
<sequence>MNKPINNAAIIGGGVIGAGWLARLIENGINVSVYDPDPEAERKINAVLENSRHAYSKLTMVPRPLEGLVTYAATLAEAVQGAGLIIESVPERLDIKQSVYADIEVHAAVDALIASSTSGIMPTDLQAEMQHPERLLVAHPFNPVYLLPVVELVAGKQTAAENIDRAAVIYQYLGMKPVKVKKEIEAFVADRLLEAVWREALWLVKDEIATTQEIDDIMRFGFGLRWAQMGLFETYRIAGGEAGMRHFMEQFGPCLTWPWTKLMDVPEFNDELVDMIASQSDAQSGHHSIRELERIRDNNLIGIMQALKTNDWGAGQVLAAYEQQRHAALSTETQQAEMDYSQPVRTMAMTVPPDWTDYNGHMNESRYLECFSQATDSFMRMIGADADYIAGGHSYFTVETHIRHLDEVSALQPVYATTQVLGGEGKKLHLFNRLFHEDGRLLATGEHMLLHVSLETRASCLPLESVTGKLGEIFDAHRGLDVPEGAGRAIG</sequence>
<dbReference type="Gene3D" id="1.10.1040.10">
    <property type="entry name" value="N-(1-d-carboxylethyl)-l-norvaline Dehydrogenase, domain 2"/>
    <property type="match status" value="1"/>
</dbReference>
<dbReference type="Pfam" id="PF02737">
    <property type="entry name" value="3HCDH_N"/>
    <property type="match status" value="1"/>
</dbReference>
<dbReference type="CDD" id="cd00586">
    <property type="entry name" value="4HBT"/>
    <property type="match status" value="1"/>
</dbReference>
<feature type="domain" description="3-hydroxyacyl-CoA dehydrogenase C-terminal" evidence="8">
    <location>
        <begin position="187"/>
        <end position="252"/>
    </location>
</feature>
<dbReference type="InterPro" id="IPR026578">
    <property type="entry name" value="L-carnitine_dehydrogenase"/>
</dbReference>
<evidence type="ECO:0000256" key="2">
    <source>
        <dbReference type="ARBA" id="ARBA00004855"/>
    </source>
</evidence>
<proteinExistence type="inferred from homology"/>
<feature type="domain" description="3-hydroxyacyl-CoA dehydrogenase NAD binding" evidence="9">
    <location>
        <begin position="8"/>
        <end position="182"/>
    </location>
</feature>
<evidence type="ECO:0000256" key="4">
    <source>
        <dbReference type="ARBA" id="ARBA00022490"/>
    </source>
</evidence>
<dbReference type="GO" id="GO:0047728">
    <property type="term" value="F:carnitine 3-dehydrogenase activity"/>
    <property type="evidence" value="ECO:0007669"/>
    <property type="project" value="UniProtKB-UniRule"/>
</dbReference>
<dbReference type="UniPathway" id="UPA00117"/>
<evidence type="ECO:0000256" key="6">
    <source>
        <dbReference type="ARBA" id="ARBA00023027"/>
    </source>
</evidence>
<keyword evidence="6 7" id="KW-0520">NAD</keyword>
<dbReference type="SUPFAM" id="SSF48179">
    <property type="entry name" value="6-phosphogluconate dehydrogenase C-terminal domain-like"/>
    <property type="match status" value="1"/>
</dbReference>
<evidence type="ECO:0000259" key="8">
    <source>
        <dbReference type="Pfam" id="PF00725"/>
    </source>
</evidence>
<dbReference type="InterPro" id="IPR013328">
    <property type="entry name" value="6PGD_dom2"/>
</dbReference>
<dbReference type="InterPro" id="IPR008927">
    <property type="entry name" value="6-PGluconate_DH-like_C_sf"/>
</dbReference>
<comment type="subunit">
    <text evidence="3 7">Homodimer.</text>
</comment>
<dbReference type="InterPro" id="IPR036291">
    <property type="entry name" value="NAD(P)-bd_dom_sf"/>
</dbReference>
<dbReference type="SUPFAM" id="SSF51735">
    <property type="entry name" value="NAD(P)-binding Rossmann-fold domains"/>
    <property type="match status" value="1"/>
</dbReference>
<dbReference type="SUPFAM" id="SSF54637">
    <property type="entry name" value="Thioesterase/thiol ester dehydrase-isomerase"/>
    <property type="match status" value="1"/>
</dbReference>
<dbReference type="GO" id="GO:0070403">
    <property type="term" value="F:NAD+ binding"/>
    <property type="evidence" value="ECO:0007669"/>
    <property type="project" value="InterPro"/>
</dbReference>
<protein>
    <recommendedName>
        <fullName evidence="7">L-carnitine dehydrogenase</fullName>
        <shortName evidence="7">CDH</shortName>
        <shortName evidence="7">L-CDH</shortName>
        <ecNumber evidence="7">1.1.1.108</ecNumber>
    </recommendedName>
</protein>
<dbReference type="Pfam" id="PF00725">
    <property type="entry name" value="3HCDH"/>
    <property type="match status" value="1"/>
</dbReference>
<keyword evidence="4 7" id="KW-0963">Cytoplasm</keyword>
<comment type="pathway">
    <text evidence="2 7">Amine and polyamine metabolism; carnitine metabolism.</text>
</comment>
<dbReference type="PANTHER" id="PTHR48075:SF5">
    <property type="entry name" value="3-HYDROXYBUTYRYL-COA DEHYDROGENASE"/>
    <property type="match status" value="1"/>
</dbReference>
<name>A0A6S6U0J3_9GAMM</name>
<dbReference type="NCBIfam" id="NF005716">
    <property type="entry name" value="PRK07531.1"/>
    <property type="match status" value="1"/>
</dbReference>
<evidence type="ECO:0000256" key="1">
    <source>
        <dbReference type="ARBA" id="ARBA00004496"/>
    </source>
</evidence>
<gene>
    <name evidence="10" type="ORF">HELGO_WM49661</name>
</gene>
<dbReference type="GO" id="GO:0009437">
    <property type="term" value="P:carnitine metabolic process"/>
    <property type="evidence" value="ECO:0007669"/>
    <property type="project" value="UniProtKB-UniRule"/>
</dbReference>
<dbReference type="Pfam" id="PF13279">
    <property type="entry name" value="4HBT_2"/>
    <property type="match status" value="1"/>
</dbReference>